<keyword evidence="3" id="KW-1185">Reference proteome</keyword>
<feature type="chain" id="PRO_5045792860" description="Carboxypeptidase regulatory-like domain-containing protein" evidence="1">
    <location>
        <begin position="24"/>
        <end position="558"/>
    </location>
</feature>
<evidence type="ECO:0000256" key="1">
    <source>
        <dbReference type="SAM" id="SignalP"/>
    </source>
</evidence>
<dbReference type="EMBL" id="JABVEC010000019">
    <property type="protein sequence ID" value="MBC6468451.1"/>
    <property type="molecule type" value="Genomic_DNA"/>
</dbReference>
<organism evidence="2 3">
    <name type="scientific">Actinomadura alba</name>
    <dbReference type="NCBI Taxonomy" id="406431"/>
    <lineage>
        <taxon>Bacteria</taxon>
        <taxon>Bacillati</taxon>
        <taxon>Actinomycetota</taxon>
        <taxon>Actinomycetes</taxon>
        <taxon>Streptosporangiales</taxon>
        <taxon>Thermomonosporaceae</taxon>
        <taxon>Actinomadura</taxon>
    </lineage>
</organism>
<dbReference type="RefSeq" id="WP_187245502.1">
    <property type="nucleotide sequence ID" value="NZ_BAAAOK010000014.1"/>
</dbReference>
<name>A0ABR7LUD6_9ACTN</name>
<evidence type="ECO:0008006" key="4">
    <source>
        <dbReference type="Google" id="ProtNLM"/>
    </source>
</evidence>
<keyword evidence="1" id="KW-0732">Signal</keyword>
<reference evidence="2 3" key="1">
    <citation type="submission" date="2020-06" db="EMBL/GenBank/DDBJ databases">
        <title>Actinomadura xiongansis sp. nov., isolated from soil of Baiyangdian.</title>
        <authorList>
            <person name="Zhang X."/>
        </authorList>
    </citation>
    <scope>NUCLEOTIDE SEQUENCE [LARGE SCALE GENOMIC DNA]</scope>
    <source>
        <strain evidence="2 3">HBUM206468</strain>
    </source>
</reference>
<gene>
    <name evidence="2" type="ORF">HKK74_23570</name>
</gene>
<protein>
    <recommendedName>
        <fullName evidence="4">Carboxypeptidase regulatory-like domain-containing protein</fullName>
    </recommendedName>
</protein>
<proteinExistence type="predicted"/>
<feature type="signal peptide" evidence="1">
    <location>
        <begin position="1"/>
        <end position="23"/>
    </location>
</feature>
<comment type="caution">
    <text evidence="2">The sequence shown here is derived from an EMBL/GenBank/DDBJ whole genome shotgun (WGS) entry which is preliminary data.</text>
</comment>
<evidence type="ECO:0000313" key="3">
    <source>
        <dbReference type="Proteomes" id="UP000805614"/>
    </source>
</evidence>
<evidence type="ECO:0000313" key="2">
    <source>
        <dbReference type="EMBL" id="MBC6468451.1"/>
    </source>
</evidence>
<dbReference type="Proteomes" id="UP000805614">
    <property type="component" value="Unassembled WGS sequence"/>
</dbReference>
<sequence length="558" mass="60866">MIALVLGIALAALLVSIPRPALAGSLTVRSAAATTSGWSTQIEVRAASDSDITKITARLRLGDTADPFTTAEDFELVSGTVTDGVWRTAQPVTLEMGVIHVDVDATDASGATVTRKAAGIIDRLGETRFSEFTFSPSTVDIDHDTVTYAGRLVFEDRDGNEHGIPDARLCLALNSACADYTTTDPDGRFSSPVRLYVRPDHRTNMVDSDASAAYHGARLYRPAESPRSRLKVLRQETRVSMSLSSRPEIIGDTVQVTGRLERKTAEGQWTGVSNQDVDIYTYDSQTGYHGPVETARTGSDGSYSQPVLVPQATQWMVYFRPEYLTWDSRWVFGPYLPSSQGLGEVIYSHHRTSIRGFKISPNPVGKGAQITGSGLLTIQDTTGAEVPLANGRVELHFSRDRKNWSVAAEGRSGAKGQVSLRATAGSSGYWRLNYLPDYGDRDLGFVSASVYATVKYRTTISSFNAAPEPVRKGATITVGGTLKRYVSSWGSWSGQWVYLYFQPRGSSTWTYMAVAKTDRYGKFRKGFKASRDGTWMAKYKGGTSYLPGSSAGDYVDVR</sequence>
<accession>A0ABR7LUD6</accession>